<proteinExistence type="predicted"/>
<dbReference type="RefSeq" id="WP_072586582.1">
    <property type="nucleotide sequence ID" value="NZ_CP013243.1"/>
</dbReference>
<keyword evidence="1" id="KW-0808">Transferase</keyword>
<organism evidence="1 2">
    <name type="scientific">Clostridium sporogenes</name>
    <dbReference type="NCBI Taxonomy" id="1509"/>
    <lineage>
        <taxon>Bacteria</taxon>
        <taxon>Bacillati</taxon>
        <taxon>Bacillota</taxon>
        <taxon>Clostridia</taxon>
        <taxon>Eubacteriales</taxon>
        <taxon>Clostridiaceae</taxon>
        <taxon>Clostridium</taxon>
    </lineage>
</organism>
<reference evidence="1 2" key="1">
    <citation type="submission" date="2015-11" db="EMBL/GenBank/DDBJ databases">
        <authorList>
            <person name="Hill K.K."/>
            <person name="Shirey T.B."/>
            <person name="Raphael B."/>
            <person name="Daligault H.E."/>
            <person name="Davenport K.W."/>
            <person name="Bruce D.C."/>
            <person name="Foley B.T."/>
            <person name="Johnson S.L."/>
        </authorList>
    </citation>
    <scope>NUCLEOTIDE SEQUENCE [LARGE SCALE GENOMIC DNA]</scope>
    <source>
        <strain evidence="1 2">CDC_1632</strain>
    </source>
</reference>
<evidence type="ECO:0000313" key="2">
    <source>
        <dbReference type="Proteomes" id="UP000182204"/>
    </source>
</evidence>
<dbReference type="InterPro" id="IPR029063">
    <property type="entry name" value="SAM-dependent_MTases_sf"/>
</dbReference>
<accession>A0A1L3NFV8</accession>
<protein>
    <submittedName>
        <fullName evidence="1">Putative dTDP-6-deoxy-L-hexose 3-O-methyltransferase</fullName>
    </submittedName>
</protein>
<sequence length="249" mass="29139">MNKNIIGNSNCKEKNMREEFVEYFNNSPIPDDEILNNLGLFISRQNLSRILFMNELYKKIINVHGVVIEFGVRYGQNLALFESFRGMYEPFNYNRKIIGFDTFEGFKCVDKKDGKDEIIKENSFNVPKNYEDYLEKVLDYHEGESPISHIKKYELVKGDAIKTIHEYLEKNPQTIIAFAYFDFDIYKPTKECLIAIKNHLTKGSVIGFDELNYERFPGETLAFKEVFGLDNYAIKRSPLNPLQSYIVIE</sequence>
<dbReference type="GO" id="GO:0032259">
    <property type="term" value="P:methylation"/>
    <property type="evidence" value="ECO:0007669"/>
    <property type="project" value="UniProtKB-KW"/>
</dbReference>
<dbReference type="Proteomes" id="UP000182204">
    <property type="component" value="Chromosome"/>
</dbReference>
<dbReference type="AlphaFoldDB" id="A0A1L3NFV8"/>
<keyword evidence="1" id="KW-0489">Methyltransferase</keyword>
<gene>
    <name evidence="1" type="ORF">NPD5_3234</name>
</gene>
<dbReference type="Gene3D" id="3.40.50.150">
    <property type="entry name" value="Vaccinia Virus protein VP39"/>
    <property type="match status" value="1"/>
</dbReference>
<name>A0A1L3NFV8_CLOSG</name>
<dbReference type="EMBL" id="CP013243">
    <property type="protein sequence ID" value="APH14992.1"/>
    <property type="molecule type" value="Genomic_DNA"/>
</dbReference>
<evidence type="ECO:0000313" key="1">
    <source>
        <dbReference type="EMBL" id="APH14992.1"/>
    </source>
</evidence>
<dbReference type="GO" id="GO:0008168">
    <property type="term" value="F:methyltransferase activity"/>
    <property type="evidence" value="ECO:0007669"/>
    <property type="project" value="UniProtKB-KW"/>
</dbReference>